<organism evidence="11 12">
    <name type="scientific">Trifolium pratense</name>
    <name type="common">Red clover</name>
    <dbReference type="NCBI Taxonomy" id="57577"/>
    <lineage>
        <taxon>Eukaryota</taxon>
        <taxon>Viridiplantae</taxon>
        <taxon>Streptophyta</taxon>
        <taxon>Embryophyta</taxon>
        <taxon>Tracheophyta</taxon>
        <taxon>Spermatophyta</taxon>
        <taxon>Magnoliopsida</taxon>
        <taxon>eudicotyledons</taxon>
        <taxon>Gunneridae</taxon>
        <taxon>Pentapetalae</taxon>
        <taxon>rosids</taxon>
        <taxon>fabids</taxon>
        <taxon>Fabales</taxon>
        <taxon>Fabaceae</taxon>
        <taxon>Papilionoideae</taxon>
        <taxon>50 kb inversion clade</taxon>
        <taxon>NPAAA clade</taxon>
        <taxon>Hologalegina</taxon>
        <taxon>IRL clade</taxon>
        <taxon>Trifolieae</taxon>
        <taxon>Trifolium</taxon>
    </lineage>
</organism>
<dbReference type="InterPro" id="IPR057670">
    <property type="entry name" value="SH3_retrovirus"/>
</dbReference>
<keyword evidence="5" id="KW-0460">Magnesium</keyword>
<dbReference type="PANTHER" id="PTHR42648">
    <property type="entry name" value="TRANSPOSASE, PUTATIVE-RELATED"/>
    <property type="match status" value="1"/>
</dbReference>
<keyword evidence="4" id="KW-0378">Hydrolase</keyword>
<dbReference type="InterPro" id="IPR039537">
    <property type="entry name" value="Retrotran_Ty1/copia-like"/>
</dbReference>
<evidence type="ECO:0000259" key="10">
    <source>
        <dbReference type="Pfam" id="PF25597"/>
    </source>
</evidence>
<keyword evidence="9" id="KW-0233">DNA recombination</keyword>
<evidence type="ECO:0000256" key="7">
    <source>
        <dbReference type="ARBA" id="ARBA00022918"/>
    </source>
</evidence>
<dbReference type="STRING" id="57577.A0A2K3K8Q9"/>
<keyword evidence="2" id="KW-0479">Metal-binding</keyword>
<dbReference type="GO" id="GO:0046872">
    <property type="term" value="F:metal ion binding"/>
    <property type="evidence" value="ECO:0007669"/>
    <property type="project" value="UniProtKB-KW"/>
</dbReference>
<sequence length="215" mass="25251">MNMTRCMLREKNLPHSFWGEAVVTACYVLNKCPTKQMNKVPEAIWSGHTPSVKHLRVFGCLCYRHIPDQRRKKLDDKSEAMILVGYHTTGAYKLYNPITKKVTASRDVTFEEDKYWDWNNTTSDNGDYVPFEFLMSKQLKKQLCQHLQLQNNETVILRRSERPIVPNRTMQDYERVSDDMVTPDGDIVHLALFFDTEPLTYVEASKHEKWRQAMT</sequence>
<evidence type="ECO:0000256" key="6">
    <source>
        <dbReference type="ARBA" id="ARBA00022908"/>
    </source>
</evidence>
<accession>A0A2K3K8Q9</accession>
<keyword evidence="8" id="KW-0239">DNA-directed DNA polymerase</keyword>
<keyword evidence="6" id="KW-0229">DNA integration</keyword>
<comment type="caution">
    <text evidence="11">The sequence shown here is derived from an EMBL/GenBank/DDBJ whole genome shotgun (WGS) entry which is preliminary data.</text>
</comment>
<keyword evidence="8" id="KW-0548">Nucleotidyltransferase</keyword>
<evidence type="ECO:0000256" key="5">
    <source>
        <dbReference type="ARBA" id="ARBA00022842"/>
    </source>
</evidence>
<evidence type="ECO:0000313" key="11">
    <source>
        <dbReference type="EMBL" id="PNX62653.1"/>
    </source>
</evidence>
<dbReference type="PANTHER" id="PTHR42648:SF11">
    <property type="entry name" value="TRANSPOSON TY4-P GAG-POL POLYPROTEIN"/>
    <property type="match status" value="1"/>
</dbReference>
<dbReference type="Pfam" id="PF25597">
    <property type="entry name" value="SH3_retrovirus"/>
    <property type="match status" value="1"/>
</dbReference>
<protein>
    <submittedName>
        <fullName evidence="11">Equilibrative nucleoside transporter 3-like protein</fullName>
    </submittedName>
</protein>
<dbReference type="EMBL" id="ASHM01088241">
    <property type="protein sequence ID" value="PNX62653.1"/>
    <property type="molecule type" value="Genomic_DNA"/>
</dbReference>
<evidence type="ECO:0000256" key="8">
    <source>
        <dbReference type="ARBA" id="ARBA00022932"/>
    </source>
</evidence>
<evidence type="ECO:0000256" key="9">
    <source>
        <dbReference type="ARBA" id="ARBA00023172"/>
    </source>
</evidence>
<dbReference type="Proteomes" id="UP000236291">
    <property type="component" value="Unassembled WGS sequence"/>
</dbReference>
<keyword evidence="1" id="KW-0540">Nuclease</keyword>
<evidence type="ECO:0000256" key="1">
    <source>
        <dbReference type="ARBA" id="ARBA00022722"/>
    </source>
</evidence>
<gene>
    <name evidence="11" type="ORF">L195_g053094</name>
</gene>
<keyword evidence="8" id="KW-0808">Transferase</keyword>
<dbReference type="GO" id="GO:0016787">
    <property type="term" value="F:hydrolase activity"/>
    <property type="evidence" value="ECO:0007669"/>
    <property type="project" value="UniProtKB-KW"/>
</dbReference>
<dbReference type="GO" id="GO:0006310">
    <property type="term" value="P:DNA recombination"/>
    <property type="evidence" value="ECO:0007669"/>
    <property type="project" value="UniProtKB-KW"/>
</dbReference>
<evidence type="ECO:0000256" key="4">
    <source>
        <dbReference type="ARBA" id="ARBA00022801"/>
    </source>
</evidence>
<reference evidence="11 12" key="2">
    <citation type="journal article" date="2017" name="Front. Plant Sci.">
        <title>Gene Classification and Mining of Molecular Markers Useful in Red Clover (Trifolium pratense) Breeding.</title>
        <authorList>
            <person name="Istvanek J."/>
            <person name="Dluhosova J."/>
            <person name="Dluhos P."/>
            <person name="Patkova L."/>
            <person name="Nedelnik J."/>
            <person name="Repkova J."/>
        </authorList>
    </citation>
    <scope>NUCLEOTIDE SEQUENCE [LARGE SCALE GENOMIC DNA]</scope>
    <source>
        <strain evidence="12">cv. Tatra</strain>
        <tissue evidence="11">Young leaves</tissue>
    </source>
</reference>
<dbReference type="GO" id="GO:0015074">
    <property type="term" value="P:DNA integration"/>
    <property type="evidence" value="ECO:0007669"/>
    <property type="project" value="UniProtKB-KW"/>
</dbReference>
<keyword evidence="3" id="KW-0255">Endonuclease</keyword>
<keyword evidence="7" id="KW-0695">RNA-directed DNA polymerase</keyword>
<evidence type="ECO:0000256" key="2">
    <source>
        <dbReference type="ARBA" id="ARBA00022723"/>
    </source>
</evidence>
<evidence type="ECO:0000256" key="3">
    <source>
        <dbReference type="ARBA" id="ARBA00022759"/>
    </source>
</evidence>
<reference evidence="11 12" key="1">
    <citation type="journal article" date="2014" name="Am. J. Bot.">
        <title>Genome assembly and annotation for red clover (Trifolium pratense; Fabaceae).</title>
        <authorList>
            <person name="Istvanek J."/>
            <person name="Jaros M."/>
            <person name="Krenek A."/>
            <person name="Repkova J."/>
        </authorList>
    </citation>
    <scope>NUCLEOTIDE SEQUENCE [LARGE SCALE GENOMIC DNA]</scope>
    <source>
        <strain evidence="12">cv. Tatra</strain>
        <tissue evidence="11">Young leaves</tissue>
    </source>
</reference>
<proteinExistence type="predicted"/>
<evidence type="ECO:0000313" key="12">
    <source>
        <dbReference type="Proteomes" id="UP000236291"/>
    </source>
</evidence>
<dbReference type="AlphaFoldDB" id="A0A2K3K8Q9"/>
<name>A0A2K3K8Q9_TRIPR</name>
<dbReference type="GO" id="GO:0004519">
    <property type="term" value="F:endonuclease activity"/>
    <property type="evidence" value="ECO:0007669"/>
    <property type="project" value="UniProtKB-KW"/>
</dbReference>
<dbReference type="GO" id="GO:0003887">
    <property type="term" value="F:DNA-directed DNA polymerase activity"/>
    <property type="evidence" value="ECO:0007669"/>
    <property type="project" value="UniProtKB-KW"/>
</dbReference>
<dbReference type="GO" id="GO:0003964">
    <property type="term" value="F:RNA-directed DNA polymerase activity"/>
    <property type="evidence" value="ECO:0007669"/>
    <property type="project" value="UniProtKB-KW"/>
</dbReference>
<feature type="domain" description="Retroviral polymerase SH3-like" evidence="10">
    <location>
        <begin position="60"/>
        <end position="122"/>
    </location>
</feature>